<dbReference type="Pfam" id="PF00158">
    <property type="entry name" value="Sigma54_activat"/>
    <property type="match status" value="1"/>
</dbReference>
<dbReference type="InterPro" id="IPR027417">
    <property type="entry name" value="P-loop_NTPase"/>
</dbReference>
<gene>
    <name evidence="6" type="ORF">KHM83_01525</name>
</gene>
<dbReference type="EMBL" id="JAHBCL010000002">
    <property type="protein sequence ID" value="MBS7525351.1"/>
    <property type="molecule type" value="Genomic_DNA"/>
</dbReference>
<organism evidence="6 7">
    <name type="scientific">Fusibacter paucivorans</name>
    <dbReference type="NCBI Taxonomy" id="76009"/>
    <lineage>
        <taxon>Bacteria</taxon>
        <taxon>Bacillati</taxon>
        <taxon>Bacillota</taxon>
        <taxon>Clostridia</taxon>
        <taxon>Eubacteriales</taxon>
        <taxon>Eubacteriales Family XII. Incertae Sedis</taxon>
        <taxon>Fusibacter</taxon>
    </lineage>
</organism>
<dbReference type="SUPFAM" id="SSF52540">
    <property type="entry name" value="P-loop containing nucleoside triphosphate hydrolases"/>
    <property type="match status" value="1"/>
</dbReference>
<evidence type="ECO:0000256" key="1">
    <source>
        <dbReference type="ARBA" id="ARBA00022741"/>
    </source>
</evidence>
<dbReference type="InterPro" id="IPR002078">
    <property type="entry name" value="Sigma_54_int"/>
</dbReference>
<dbReference type="SUPFAM" id="SSF46689">
    <property type="entry name" value="Homeodomain-like"/>
    <property type="match status" value="1"/>
</dbReference>
<name>A0ABS5PLX2_9FIRM</name>
<keyword evidence="1" id="KW-0547">Nucleotide-binding</keyword>
<keyword evidence="2" id="KW-0067">ATP-binding</keyword>
<dbReference type="InterPro" id="IPR025662">
    <property type="entry name" value="Sigma_54_int_dom_ATP-bd_1"/>
</dbReference>
<dbReference type="InterPro" id="IPR029016">
    <property type="entry name" value="GAF-like_dom_sf"/>
</dbReference>
<proteinExistence type="predicted"/>
<reference evidence="6 7" key="1">
    <citation type="submission" date="2021-05" db="EMBL/GenBank/DDBJ databases">
        <title>Fusibacter ferrireducens sp. nov., an anaerobic, sulfur- and Fe-reducing bacterium isolated from the mangrove sediment.</title>
        <authorList>
            <person name="Qiu D."/>
        </authorList>
    </citation>
    <scope>NUCLEOTIDE SEQUENCE [LARGE SCALE GENOMIC DNA]</scope>
    <source>
        <strain evidence="6 7">DSM 12116</strain>
    </source>
</reference>
<dbReference type="Pfam" id="PF02954">
    <property type="entry name" value="HTH_8"/>
    <property type="match status" value="1"/>
</dbReference>
<evidence type="ECO:0000256" key="3">
    <source>
        <dbReference type="ARBA" id="ARBA00023015"/>
    </source>
</evidence>
<evidence type="ECO:0000256" key="4">
    <source>
        <dbReference type="ARBA" id="ARBA00023163"/>
    </source>
</evidence>
<dbReference type="Proteomes" id="UP000746471">
    <property type="component" value="Unassembled WGS sequence"/>
</dbReference>
<evidence type="ECO:0000313" key="7">
    <source>
        <dbReference type="Proteomes" id="UP000746471"/>
    </source>
</evidence>
<dbReference type="InterPro" id="IPR025943">
    <property type="entry name" value="Sigma_54_int_dom_ATP-bd_2"/>
</dbReference>
<keyword evidence="4" id="KW-0804">Transcription</keyword>
<dbReference type="PROSITE" id="PS50045">
    <property type="entry name" value="SIGMA54_INTERACT_4"/>
    <property type="match status" value="1"/>
</dbReference>
<keyword evidence="7" id="KW-1185">Reference proteome</keyword>
<dbReference type="RefSeq" id="WP_213235263.1">
    <property type="nucleotide sequence ID" value="NZ_JAHBCL010000002.1"/>
</dbReference>
<dbReference type="Gene3D" id="1.10.10.60">
    <property type="entry name" value="Homeodomain-like"/>
    <property type="match status" value="1"/>
</dbReference>
<dbReference type="Pfam" id="PF25601">
    <property type="entry name" value="AAA_lid_14"/>
    <property type="match status" value="1"/>
</dbReference>
<dbReference type="SMART" id="SM00382">
    <property type="entry name" value="AAA"/>
    <property type="match status" value="1"/>
</dbReference>
<dbReference type="Gene3D" id="3.30.450.40">
    <property type="match status" value="1"/>
</dbReference>
<dbReference type="CDD" id="cd00009">
    <property type="entry name" value="AAA"/>
    <property type="match status" value="1"/>
</dbReference>
<dbReference type="InterPro" id="IPR009057">
    <property type="entry name" value="Homeodomain-like_sf"/>
</dbReference>
<evidence type="ECO:0000256" key="2">
    <source>
        <dbReference type="ARBA" id="ARBA00022840"/>
    </source>
</evidence>
<dbReference type="InterPro" id="IPR002197">
    <property type="entry name" value="HTH_Fis"/>
</dbReference>
<dbReference type="PANTHER" id="PTHR32071:SF57">
    <property type="entry name" value="C4-DICARBOXYLATE TRANSPORT TRANSCRIPTIONAL REGULATORY PROTEIN DCTD"/>
    <property type="match status" value="1"/>
</dbReference>
<protein>
    <submittedName>
        <fullName evidence="6">Sigma 54-interacting transcriptional regulator</fullName>
    </submittedName>
</protein>
<evidence type="ECO:0000259" key="5">
    <source>
        <dbReference type="PROSITE" id="PS50045"/>
    </source>
</evidence>
<comment type="caution">
    <text evidence="6">The sequence shown here is derived from an EMBL/GenBank/DDBJ whole genome shotgun (WGS) entry which is preliminary data.</text>
</comment>
<evidence type="ECO:0000313" key="6">
    <source>
        <dbReference type="EMBL" id="MBS7525351.1"/>
    </source>
</evidence>
<dbReference type="PROSITE" id="PS00675">
    <property type="entry name" value="SIGMA54_INTERACT_1"/>
    <property type="match status" value="1"/>
</dbReference>
<feature type="domain" description="Sigma-54 factor interaction" evidence="5">
    <location>
        <begin position="337"/>
        <end position="567"/>
    </location>
</feature>
<accession>A0ABS5PLX2</accession>
<keyword evidence="3" id="KW-0805">Transcription regulation</keyword>
<dbReference type="InterPro" id="IPR058031">
    <property type="entry name" value="AAA_lid_NorR"/>
</dbReference>
<dbReference type="Gene3D" id="3.40.50.300">
    <property type="entry name" value="P-loop containing nucleotide triphosphate hydrolases"/>
    <property type="match status" value="1"/>
</dbReference>
<dbReference type="InterPro" id="IPR003593">
    <property type="entry name" value="AAA+_ATPase"/>
</dbReference>
<dbReference type="PROSITE" id="PS00676">
    <property type="entry name" value="SIGMA54_INTERACT_2"/>
    <property type="match status" value="1"/>
</dbReference>
<dbReference type="Gene3D" id="1.10.8.60">
    <property type="match status" value="1"/>
</dbReference>
<dbReference type="PANTHER" id="PTHR32071">
    <property type="entry name" value="TRANSCRIPTIONAL REGULATORY PROTEIN"/>
    <property type="match status" value="1"/>
</dbReference>
<sequence length="647" mass="73467">MDNLLKNEWKSYHEDTNRRAMMRDIVRTLWQEDDQREIDYRHALPKKMASTDYQKAKQRARRLYVYANSVIKHLEKTSQTSNIGVAIFDNDGCLLKLFGKAEFTTWAADHHIEIGTIWRSEFIGTNIFTVGDRLQARTSLIGAENYAAFLLDTACYVAHVSLDNGIKLGSVVVMTRYEDRSPYLSNLVMTISRLIELQMFWLEITEISTGIIEGYGIISLDQSNGDNRVLTMSKEVFHILGLQSRNVHYEYLEAVIHNSGENGEFFAIINEKRIVNDLSIRLNINGRQVGLTISTYAFKENKFHMDGLIIAINSMKRINTLLSKYSVNTARVTFDEILGKSDVFLATTDKCRVASKSGSHVLLLGESGVGKDVLAQAIHNESHRRLQPFVALNCASLSKELISSELFGYEEGAFTGAKKGGNIGKFEMANNGTLFLDEIGDMPLDLQAFLLRVLEEKSFMKIGGDSPIHVDVRIIAATNKDLKKLIQQGRFREDLFYRLGIVRIHIPPLRRRAGDALLLADAFIEQICKRHQRPQIVLSDTAKAFMSSYDWPGNVREVQNMLEGIISTQRGNLITRDDINRYLAFDNALEQPVMRPYRRIEGMQPVAEGDIYEALRLCNNNRTRAAAYLGISRRTLYRRLAALEDQS</sequence>